<evidence type="ECO:0000256" key="3">
    <source>
        <dbReference type="SAM" id="SignalP"/>
    </source>
</evidence>
<feature type="region of interest" description="Disordered" evidence="1">
    <location>
        <begin position="589"/>
        <end position="613"/>
    </location>
</feature>
<feature type="chain" id="PRO_5034758463" description="Galactose oxidase" evidence="3">
    <location>
        <begin position="22"/>
        <end position="824"/>
    </location>
</feature>
<dbReference type="Gene3D" id="2.120.10.80">
    <property type="entry name" value="Kelch-type beta propeller"/>
    <property type="match status" value="2"/>
</dbReference>
<dbReference type="PANTHER" id="PTHR46461:SF2">
    <property type="entry name" value="ATTRACTIN"/>
    <property type="match status" value="1"/>
</dbReference>
<feature type="region of interest" description="Disordered" evidence="1">
    <location>
        <begin position="508"/>
        <end position="529"/>
    </location>
</feature>
<keyword evidence="5" id="KW-1185">Reference proteome</keyword>
<keyword evidence="2" id="KW-0472">Membrane</keyword>
<dbReference type="Proteomes" id="UP000646827">
    <property type="component" value="Unassembled WGS sequence"/>
</dbReference>
<dbReference type="Pfam" id="PF05808">
    <property type="entry name" value="Podoplanin"/>
    <property type="match status" value="1"/>
</dbReference>
<dbReference type="InterPro" id="IPR052637">
    <property type="entry name" value="KLHDC3-like"/>
</dbReference>
<keyword evidence="3" id="KW-0732">Signal</keyword>
<feature type="region of interest" description="Disordered" evidence="1">
    <location>
        <begin position="312"/>
        <end position="414"/>
    </location>
</feature>
<dbReference type="EMBL" id="JAEPRB010000219">
    <property type="protein sequence ID" value="KAG2218629.1"/>
    <property type="molecule type" value="Genomic_DNA"/>
</dbReference>
<keyword evidence="2" id="KW-0812">Transmembrane</keyword>
<dbReference type="GO" id="GO:0005737">
    <property type="term" value="C:cytoplasm"/>
    <property type="evidence" value="ECO:0007669"/>
    <property type="project" value="TreeGrafter"/>
</dbReference>
<feature type="compositionally biased region" description="Polar residues" evidence="1">
    <location>
        <begin position="800"/>
        <end position="824"/>
    </location>
</feature>
<accession>A0A8H7RX38</accession>
<dbReference type="PANTHER" id="PTHR46461">
    <property type="entry name" value="KELCH DOMAIN-CONTAINING PROTEIN 3"/>
    <property type="match status" value="1"/>
</dbReference>
<dbReference type="InterPro" id="IPR015915">
    <property type="entry name" value="Kelch-typ_b-propeller"/>
</dbReference>
<evidence type="ECO:0008006" key="6">
    <source>
        <dbReference type="Google" id="ProtNLM"/>
    </source>
</evidence>
<feature type="signal peptide" evidence="3">
    <location>
        <begin position="1"/>
        <end position="21"/>
    </location>
</feature>
<reference evidence="4 5" key="1">
    <citation type="submission" date="2020-12" db="EMBL/GenBank/DDBJ databases">
        <title>Metabolic potential, ecology and presence of endohyphal bacteria is reflected in genomic diversity of Mucoromycotina.</title>
        <authorList>
            <person name="Muszewska A."/>
            <person name="Okrasinska A."/>
            <person name="Steczkiewicz K."/>
            <person name="Drgas O."/>
            <person name="Orlowska M."/>
            <person name="Perlinska-Lenart U."/>
            <person name="Aleksandrzak-Piekarczyk T."/>
            <person name="Szatraj K."/>
            <person name="Zielenkiewicz U."/>
            <person name="Pilsyk S."/>
            <person name="Malc E."/>
            <person name="Mieczkowski P."/>
            <person name="Kruszewska J.S."/>
            <person name="Biernat P."/>
            <person name="Pawlowska J."/>
        </authorList>
    </citation>
    <scope>NUCLEOTIDE SEQUENCE [LARGE SCALE GENOMIC DNA]</scope>
    <source>
        <strain evidence="4 5">CBS 142.35</strain>
    </source>
</reference>
<feature type="region of interest" description="Disordered" evidence="1">
    <location>
        <begin position="700"/>
        <end position="726"/>
    </location>
</feature>
<organism evidence="4 5">
    <name type="scientific">Circinella minor</name>
    <dbReference type="NCBI Taxonomy" id="1195481"/>
    <lineage>
        <taxon>Eukaryota</taxon>
        <taxon>Fungi</taxon>
        <taxon>Fungi incertae sedis</taxon>
        <taxon>Mucoromycota</taxon>
        <taxon>Mucoromycotina</taxon>
        <taxon>Mucoromycetes</taxon>
        <taxon>Mucorales</taxon>
        <taxon>Lichtheimiaceae</taxon>
        <taxon>Circinella</taxon>
    </lineage>
</organism>
<sequence length="824" mass="90772">MILCSFAILLALILSASCAAAERVQHAAVLAPNGTIYIIGGMSINIDTEQKQTTTTTTITRQKIDVNHDLIISHYQSSSQQSILTLQGHTAHWNPLNNEPMTLFGTPTKTTKQNKHENDDRTLSTLPIPRYHHASSIKNDKNDIYVVGGRDFQGRLLKDIWKLSLDSMKWVQLYQLGHHHRGFAGHSTVLYRNWLIACLGVTKNNNEGGGCTLCFDTNSLVEHSCNNYGHPELPLGRTEAGLTQIQEHDSIVIVHGGLSNDNKKNLGDLWKLDLTQTPNLVWSQIKSNLAPRAGHSLVPLNDTTLLLYGGRLDENDTPAPIDYLDISTTTRTTKQSSLHKRAPPREDNSKDQPLPGLASSKPQPTTITETSSKEQKSQPVTTTKQQATETETETGSSTNDGQQQQSSEKGKGGLTSGAVAGIIIGVLALVGIIIGIFIWKRKQQRRRMRYFHNRASRFSLSTPPPSRPASIRMGGKTASLPEMSHFSAAVDPSRLSTLSFGSDFQLPAHHENQQSSQRASYSSVSMPQSRFDTRTNSFIQQNHPQDRDMIQYPEPIAMTAAQRRRQQHRDSSQSFKRLTLNIPSALRTTTLGGSGIGGETPTSTKDDTTPSPSILKRYTVAGLADRRRSSMFGFRASRLLHIPGNANTNNSSTTTTTSSITDEPISRMSMDARSVSSVQWVGFNDSMDYREQQWNPTVQLAVTNEQKRRSVSSSRPTSCAAESLGSSASPRSAMFRFSNTSVHQPYRLSTQELHSWDDHINQRVLRTRNSNRNSSSNGQSSGSSSSLPTTSRAIERFNNYRVSTSSDESSIVITSGTAAATTSR</sequence>
<evidence type="ECO:0000256" key="1">
    <source>
        <dbReference type="SAM" id="MobiDB-lite"/>
    </source>
</evidence>
<evidence type="ECO:0000256" key="2">
    <source>
        <dbReference type="SAM" id="Phobius"/>
    </source>
</evidence>
<feature type="compositionally biased region" description="Polar residues" evidence="1">
    <location>
        <begin position="360"/>
        <end position="370"/>
    </location>
</feature>
<feature type="compositionally biased region" description="Polar residues" evidence="1">
    <location>
        <begin position="326"/>
        <end position="336"/>
    </location>
</feature>
<protein>
    <recommendedName>
        <fullName evidence="6">Galactose oxidase</fullName>
    </recommendedName>
</protein>
<dbReference type="GO" id="GO:0003682">
    <property type="term" value="F:chromatin binding"/>
    <property type="evidence" value="ECO:0007669"/>
    <property type="project" value="InterPro"/>
</dbReference>
<evidence type="ECO:0000313" key="5">
    <source>
        <dbReference type="Proteomes" id="UP000646827"/>
    </source>
</evidence>
<dbReference type="SUPFAM" id="SSF117281">
    <property type="entry name" value="Kelch motif"/>
    <property type="match status" value="1"/>
</dbReference>
<dbReference type="Pfam" id="PF24681">
    <property type="entry name" value="Kelch_KLHDC2_KLHL20_DRC7"/>
    <property type="match status" value="1"/>
</dbReference>
<comment type="caution">
    <text evidence="4">The sequence shown here is derived from an EMBL/GenBank/DDBJ whole genome shotgun (WGS) entry which is preliminary data.</text>
</comment>
<feature type="region of interest" description="Disordered" evidence="1">
    <location>
        <begin position="768"/>
        <end position="824"/>
    </location>
</feature>
<name>A0A8H7RX38_9FUNG</name>
<evidence type="ECO:0000313" key="4">
    <source>
        <dbReference type="EMBL" id="KAG2218629.1"/>
    </source>
</evidence>
<dbReference type="AlphaFoldDB" id="A0A8H7RX38"/>
<dbReference type="OrthoDB" id="199599at2759"/>
<gene>
    <name evidence="4" type="ORF">INT45_009761</name>
</gene>
<proteinExistence type="predicted"/>
<keyword evidence="2" id="KW-1133">Transmembrane helix</keyword>
<feature type="compositionally biased region" description="Low complexity" evidence="1">
    <location>
        <begin position="513"/>
        <end position="525"/>
    </location>
</feature>
<feature type="compositionally biased region" description="Low complexity" evidence="1">
    <location>
        <begin position="768"/>
        <end position="786"/>
    </location>
</feature>
<feature type="transmembrane region" description="Helical" evidence="2">
    <location>
        <begin position="414"/>
        <end position="439"/>
    </location>
</feature>